<feature type="transmembrane region" description="Helical" evidence="7">
    <location>
        <begin position="61"/>
        <end position="83"/>
    </location>
</feature>
<evidence type="ECO:0000256" key="6">
    <source>
        <dbReference type="ARBA" id="ARBA00023136"/>
    </source>
</evidence>
<organism evidence="8 9">
    <name type="scientific">Elongatibacter sediminis</name>
    <dbReference type="NCBI Taxonomy" id="3119006"/>
    <lineage>
        <taxon>Bacteria</taxon>
        <taxon>Pseudomonadati</taxon>
        <taxon>Pseudomonadota</taxon>
        <taxon>Gammaproteobacteria</taxon>
        <taxon>Chromatiales</taxon>
        <taxon>Wenzhouxiangellaceae</taxon>
        <taxon>Elongatibacter</taxon>
    </lineage>
</organism>
<dbReference type="PANTHER" id="PTHR30589:SF0">
    <property type="entry name" value="PHOSPHATIDYLGLYCEROL--PROLIPOPROTEIN DIACYLGLYCERYL TRANSFERASE"/>
    <property type="match status" value="1"/>
</dbReference>
<feature type="transmembrane region" description="Helical" evidence="7">
    <location>
        <begin position="223"/>
        <end position="241"/>
    </location>
</feature>
<feature type="transmembrane region" description="Helical" evidence="7">
    <location>
        <begin position="199"/>
        <end position="216"/>
    </location>
</feature>
<feature type="transmembrane region" description="Helical" evidence="7">
    <location>
        <begin position="23"/>
        <end position="40"/>
    </location>
</feature>
<keyword evidence="5 7" id="KW-1133">Transmembrane helix</keyword>
<dbReference type="EMBL" id="JAZHOG010000012">
    <property type="protein sequence ID" value="MEJ8569204.1"/>
    <property type="molecule type" value="Genomic_DNA"/>
</dbReference>
<feature type="transmembrane region" description="Helical" evidence="7">
    <location>
        <begin position="253"/>
        <end position="281"/>
    </location>
</feature>
<reference evidence="8 9" key="1">
    <citation type="submission" date="2024-02" db="EMBL/GenBank/DDBJ databases">
        <title>A novel Wenzhouxiangellaceae bacterium, isolated from coastal sediments.</title>
        <authorList>
            <person name="Du Z.-J."/>
            <person name="Ye Y.-Q."/>
            <person name="Zhang X.-Y."/>
        </authorList>
    </citation>
    <scope>NUCLEOTIDE SEQUENCE [LARGE SCALE GENOMIC DNA]</scope>
    <source>
        <strain evidence="8 9">CH-27</strain>
    </source>
</reference>
<comment type="subcellular location">
    <subcellularLocation>
        <location evidence="7">Cell membrane</location>
        <topology evidence="7">Multi-pass membrane protein</topology>
    </subcellularLocation>
</comment>
<comment type="similarity">
    <text evidence="1 7">Belongs to the Lgt family.</text>
</comment>
<dbReference type="InterPro" id="IPR001640">
    <property type="entry name" value="Lgt"/>
</dbReference>
<dbReference type="Pfam" id="PF01790">
    <property type="entry name" value="LGT"/>
    <property type="match status" value="1"/>
</dbReference>
<name>A0AAW9R8M5_9GAMM</name>
<evidence type="ECO:0000313" key="9">
    <source>
        <dbReference type="Proteomes" id="UP001359886"/>
    </source>
</evidence>
<evidence type="ECO:0000313" key="8">
    <source>
        <dbReference type="EMBL" id="MEJ8569204.1"/>
    </source>
</evidence>
<dbReference type="RefSeq" id="WP_354696529.1">
    <property type="nucleotide sequence ID" value="NZ_JAZHOG010000012.1"/>
</dbReference>
<dbReference type="HAMAP" id="MF_01147">
    <property type="entry name" value="Lgt"/>
    <property type="match status" value="1"/>
</dbReference>
<keyword evidence="2 7" id="KW-1003">Cell membrane</keyword>
<dbReference type="EC" id="2.5.1.145" evidence="7"/>
<dbReference type="Proteomes" id="UP001359886">
    <property type="component" value="Unassembled WGS sequence"/>
</dbReference>
<evidence type="ECO:0000256" key="1">
    <source>
        <dbReference type="ARBA" id="ARBA00007150"/>
    </source>
</evidence>
<evidence type="ECO:0000256" key="3">
    <source>
        <dbReference type="ARBA" id="ARBA00022679"/>
    </source>
</evidence>
<sequence length="294" mass="32816">MSASRHLYVAIDPVAISVGPLQVHWYGIMYLLGFVFFWMAGSRLARRRPWTGWSSQEVGDFLFYGMIGVVVGGRLGYVLVYAFDSLLADPLFLFRINQGGMSFHGGLVGVIVAMTWFGRRTRRSLWQVSDFVAPLVPVGLALGRLGNFIGGELWGRYSDLPWAMIFANAVEPGGWRSEVLRAQWAEGALDHLARHPSQLYQALLEGLALFIVLIWYSRRPRPVGAVAGLFLLGYGCFRFIAEFFREPDAQIGYLVGGWLTMGMVLSLPMVIAGIAIMVWAYRRHAHGRAGELPE</sequence>
<keyword evidence="4 7" id="KW-0812">Transmembrane</keyword>
<comment type="pathway">
    <text evidence="7">Protein modification; lipoprotein biosynthesis (diacylglyceryl transfer).</text>
</comment>
<evidence type="ECO:0000256" key="5">
    <source>
        <dbReference type="ARBA" id="ARBA00022989"/>
    </source>
</evidence>
<evidence type="ECO:0000256" key="7">
    <source>
        <dbReference type="HAMAP-Rule" id="MF_01147"/>
    </source>
</evidence>
<accession>A0AAW9R8M5</accession>
<dbReference type="GO" id="GO:0008961">
    <property type="term" value="F:phosphatidylglycerol-prolipoprotein diacylglyceryl transferase activity"/>
    <property type="evidence" value="ECO:0007669"/>
    <property type="project" value="UniProtKB-UniRule"/>
</dbReference>
<dbReference type="AlphaFoldDB" id="A0AAW9R8M5"/>
<proteinExistence type="inferred from homology"/>
<dbReference type="GO" id="GO:0042158">
    <property type="term" value="P:lipoprotein biosynthetic process"/>
    <property type="evidence" value="ECO:0007669"/>
    <property type="project" value="UniProtKB-UniRule"/>
</dbReference>
<dbReference type="GO" id="GO:0005886">
    <property type="term" value="C:plasma membrane"/>
    <property type="evidence" value="ECO:0007669"/>
    <property type="project" value="UniProtKB-SubCell"/>
</dbReference>
<evidence type="ECO:0000256" key="2">
    <source>
        <dbReference type="ARBA" id="ARBA00022475"/>
    </source>
</evidence>
<dbReference type="PROSITE" id="PS01311">
    <property type="entry name" value="LGT"/>
    <property type="match status" value="1"/>
</dbReference>
<feature type="transmembrane region" description="Helical" evidence="7">
    <location>
        <begin position="131"/>
        <end position="150"/>
    </location>
</feature>
<gene>
    <name evidence="7 8" type="primary">lgt</name>
    <name evidence="8" type="ORF">V3330_16355</name>
</gene>
<feature type="transmembrane region" description="Helical" evidence="7">
    <location>
        <begin position="103"/>
        <end position="119"/>
    </location>
</feature>
<keyword evidence="6 7" id="KW-0472">Membrane</keyword>
<protein>
    <recommendedName>
        <fullName evidence="7">Phosphatidylglycerol--prolipoprotein diacylglyceryl transferase</fullName>
        <ecNumber evidence="7">2.5.1.145</ecNumber>
    </recommendedName>
</protein>
<comment type="function">
    <text evidence="7">Catalyzes the transfer of the diacylglyceryl group from phosphatidylglycerol to the sulfhydryl group of the N-terminal cysteine of a prolipoprotein, the first step in the formation of mature lipoproteins.</text>
</comment>
<dbReference type="NCBIfam" id="TIGR00544">
    <property type="entry name" value="lgt"/>
    <property type="match status" value="1"/>
</dbReference>
<keyword evidence="3 7" id="KW-0808">Transferase</keyword>
<keyword evidence="9" id="KW-1185">Reference proteome</keyword>
<feature type="binding site" evidence="7">
    <location>
        <position position="144"/>
    </location>
    <ligand>
        <name>a 1,2-diacyl-sn-glycero-3-phospho-(1'-sn-glycerol)</name>
        <dbReference type="ChEBI" id="CHEBI:64716"/>
    </ligand>
</feature>
<evidence type="ECO:0000256" key="4">
    <source>
        <dbReference type="ARBA" id="ARBA00022692"/>
    </source>
</evidence>
<comment type="catalytic activity">
    <reaction evidence="7">
        <text>L-cysteinyl-[prolipoprotein] + a 1,2-diacyl-sn-glycero-3-phospho-(1'-sn-glycerol) = an S-1,2-diacyl-sn-glyceryl-L-cysteinyl-[prolipoprotein] + sn-glycerol 1-phosphate + H(+)</text>
        <dbReference type="Rhea" id="RHEA:56712"/>
        <dbReference type="Rhea" id="RHEA-COMP:14679"/>
        <dbReference type="Rhea" id="RHEA-COMP:14680"/>
        <dbReference type="ChEBI" id="CHEBI:15378"/>
        <dbReference type="ChEBI" id="CHEBI:29950"/>
        <dbReference type="ChEBI" id="CHEBI:57685"/>
        <dbReference type="ChEBI" id="CHEBI:64716"/>
        <dbReference type="ChEBI" id="CHEBI:140658"/>
        <dbReference type="EC" id="2.5.1.145"/>
    </reaction>
</comment>
<dbReference type="PANTHER" id="PTHR30589">
    <property type="entry name" value="PROLIPOPROTEIN DIACYLGLYCERYL TRANSFERASE"/>
    <property type="match status" value="1"/>
</dbReference>
<comment type="caution">
    <text evidence="8">The sequence shown here is derived from an EMBL/GenBank/DDBJ whole genome shotgun (WGS) entry which is preliminary data.</text>
</comment>